<feature type="region of interest" description="Disordered" evidence="4">
    <location>
        <begin position="388"/>
        <end position="444"/>
    </location>
</feature>
<dbReference type="CDD" id="cd12464">
    <property type="entry name" value="RRM_G3BP2"/>
    <property type="match status" value="1"/>
</dbReference>
<reference evidence="7" key="1">
    <citation type="submission" date="2025-08" db="UniProtKB">
        <authorList>
            <consortium name="Ensembl"/>
        </authorList>
    </citation>
    <scope>IDENTIFICATION</scope>
</reference>
<dbReference type="InterPro" id="IPR000504">
    <property type="entry name" value="RRM_dom"/>
</dbReference>
<dbReference type="InterPro" id="IPR002075">
    <property type="entry name" value="NTF2_dom"/>
</dbReference>
<sequence>MVMEKPSPLLVGREFVRQYYTLLNKAPDFLHRFYGRNSSYVHGGLDPNGKLAEAVYGQAEIHKKVMSLQFSECHTKIRHVDAHATMTDGVVVQVLGELSNNGQPMRKFMQTFVLAPEGSVPNKFYVHNDIFRYEDEVFGDSEILPDLHSCFKLIICFFSNGVEEPMEEPAPEQEPEPEPEPKPEEVKQEEEKVLEEMEEKAPSPAPADSPANTQEPPKTFSWASVTSKNLPPSGTGPSSGIPPHVVKVPNSQARVEVKPETQAAPLRPRDQRTRERPAFAPRGPRPGRGDSESSEMDTRRMVRFPDSHQLFVGNLPHDIDESELKDFFMTYGNVVELRINTKGVGGKLPNFGFVVFDDAEPVQRILGAKPIMFRGEVRLNVEEKKTRAVRERETRPRGMVGGGMMRDRDGRGPPPRGGMAPKPGTGSGRGAGGPGEGRFTTQRR</sequence>
<evidence type="ECO:0000313" key="8">
    <source>
        <dbReference type="Proteomes" id="UP000694546"/>
    </source>
</evidence>
<dbReference type="InterPro" id="IPR018222">
    <property type="entry name" value="Nuclear_transport_factor_2_euk"/>
</dbReference>
<dbReference type="PANTHER" id="PTHR10693:SF10">
    <property type="entry name" value="RAS GTPASE-ACTIVATING PROTEIN-BINDING PROTEIN 2"/>
    <property type="match status" value="1"/>
</dbReference>
<reference evidence="7" key="2">
    <citation type="submission" date="2025-09" db="UniProtKB">
        <authorList>
            <consortium name="Ensembl"/>
        </authorList>
    </citation>
    <scope>IDENTIFICATION</scope>
</reference>
<organism evidence="7 8">
    <name type="scientific">Gadus morhua</name>
    <name type="common">Atlantic cod</name>
    <dbReference type="NCBI Taxonomy" id="8049"/>
    <lineage>
        <taxon>Eukaryota</taxon>
        <taxon>Metazoa</taxon>
        <taxon>Chordata</taxon>
        <taxon>Craniata</taxon>
        <taxon>Vertebrata</taxon>
        <taxon>Euteleostomi</taxon>
        <taxon>Actinopterygii</taxon>
        <taxon>Neopterygii</taxon>
        <taxon>Teleostei</taxon>
        <taxon>Neoteleostei</taxon>
        <taxon>Acanthomorphata</taxon>
        <taxon>Zeiogadaria</taxon>
        <taxon>Gadariae</taxon>
        <taxon>Gadiformes</taxon>
        <taxon>Gadoidei</taxon>
        <taxon>Gadidae</taxon>
        <taxon>Gadus</taxon>
    </lineage>
</organism>
<dbReference type="Gene3D" id="3.30.70.330">
    <property type="match status" value="1"/>
</dbReference>
<feature type="compositionally biased region" description="Polar residues" evidence="4">
    <location>
        <begin position="212"/>
        <end position="230"/>
    </location>
</feature>
<evidence type="ECO:0000259" key="6">
    <source>
        <dbReference type="PROSITE" id="PS50177"/>
    </source>
</evidence>
<dbReference type="AlphaFoldDB" id="A0A8C4ZN82"/>
<feature type="region of interest" description="Disordered" evidence="4">
    <location>
        <begin position="165"/>
        <end position="297"/>
    </location>
</feature>
<feature type="domain" description="RRM" evidence="5">
    <location>
        <begin position="308"/>
        <end position="386"/>
    </location>
</feature>
<proteinExistence type="predicted"/>
<dbReference type="GO" id="GO:0045087">
    <property type="term" value="P:innate immune response"/>
    <property type="evidence" value="ECO:0007669"/>
    <property type="project" value="UniProtKB-KW"/>
</dbReference>
<dbReference type="GeneTree" id="ENSGT00390000011365"/>
<dbReference type="PROSITE" id="PS50177">
    <property type="entry name" value="NTF2_DOMAIN"/>
    <property type="match status" value="1"/>
</dbReference>
<evidence type="ECO:0000256" key="4">
    <source>
        <dbReference type="SAM" id="MobiDB-lite"/>
    </source>
</evidence>
<dbReference type="InterPro" id="IPR039539">
    <property type="entry name" value="Ras_GTPase_bind_prot"/>
</dbReference>
<dbReference type="InterPro" id="IPR012677">
    <property type="entry name" value="Nucleotide-bd_a/b_plait_sf"/>
</dbReference>
<dbReference type="GO" id="GO:0051028">
    <property type="term" value="P:mRNA transport"/>
    <property type="evidence" value="ECO:0007669"/>
    <property type="project" value="UniProtKB-KW"/>
</dbReference>
<feature type="compositionally biased region" description="Basic and acidic residues" evidence="4">
    <location>
        <begin position="267"/>
        <end position="277"/>
    </location>
</feature>
<protein>
    <submittedName>
        <fullName evidence="7">G3BP stress granule assembly factor 2a</fullName>
    </submittedName>
</protein>
<dbReference type="Pfam" id="PF00076">
    <property type="entry name" value="RRM_1"/>
    <property type="match status" value="1"/>
</dbReference>
<dbReference type="GO" id="GO:0003729">
    <property type="term" value="F:mRNA binding"/>
    <property type="evidence" value="ECO:0007669"/>
    <property type="project" value="TreeGrafter"/>
</dbReference>
<name>A0A8C4ZN82_GADMO</name>
<dbReference type="InterPro" id="IPR032710">
    <property type="entry name" value="NTF2-like_dom_sf"/>
</dbReference>
<dbReference type="GO" id="GO:0010494">
    <property type="term" value="C:cytoplasmic stress granule"/>
    <property type="evidence" value="ECO:0007669"/>
    <property type="project" value="UniProtKB-SubCell"/>
</dbReference>
<feature type="compositionally biased region" description="Basic and acidic residues" evidence="4">
    <location>
        <begin position="287"/>
        <end position="297"/>
    </location>
</feature>
<dbReference type="CDD" id="cd00780">
    <property type="entry name" value="NTF2"/>
    <property type="match status" value="1"/>
</dbReference>
<dbReference type="InterPro" id="IPR035979">
    <property type="entry name" value="RBD_domain_sf"/>
</dbReference>
<comment type="subcellular location">
    <subcellularLocation>
        <location evidence="1">Cytoplasm</location>
        <location evidence="1">Stress granule</location>
    </subcellularLocation>
</comment>
<dbReference type="Gene3D" id="3.10.450.50">
    <property type="match status" value="1"/>
</dbReference>
<evidence type="ECO:0000256" key="3">
    <source>
        <dbReference type="PROSITE-ProRule" id="PRU00176"/>
    </source>
</evidence>
<gene>
    <name evidence="7" type="primary">g3bp2a</name>
</gene>
<dbReference type="SMART" id="SM00360">
    <property type="entry name" value="RRM"/>
    <property type="match status" value="1"/>
</dbReference>
<evidence type="ECO:0000313" key="7">
    <source>
        <dbReference type="Ensembl" id="ENSGMOP00000017507.2"/>
    </source>
</evidence>
<feature type="compositionally biased region" description="Acidic residues" evidence="4">
    <location>
        <begin position="165"/>
        <end position="178"/>
    </location>
</feature>
<dbReference type="GO" id="GO:1990904">
    <property type="term" value="C:ribonucleoprotein complex"/>
    <property type="evidence" value="ECO:0007669"/>
    <property type="project" value="TreeGrafter"/>
</dbReference>
<feature type="compositionally biased region" description="Low complexity" evidence="4">
    <location>
        <begin position="231"/>
        <end position="243"/>
    </location>
</feature>
<evidence type="ECO:0000259" key="5">
    <source>
        <dbReference type="PROSITE" id="PS50102"/>
    </source>
</evidence>
<dbReference type="SUPFAM" id="SSF54427">
    <property type="entry name" value="NTF2-like"/>
    <property type="match status" value="1"/>
</dbReference>
<keyword evidence="2 3" id="KW-0694">RNA-binding</keyword>
<keyword evidence="8" id="KW-1185">Reference proteome</keyword>
<dbReference type="Ensembl" id="ENSGMOT00000017939.2">
    <property type="protein sequence ID" value="ENSGMOP00000017507.2"/>
    <property type="gene ID" value="ENSGMOG00000016319.2"/>
</dbReference>
<dbReference type="SUPFAM" id="SSF54928">
    <property type="entry name" value="RNA-binding domain, RBD"/>
    <property type="match status" value="1"/>
</dbReference>
<accession>A0A8C4ZN82</accession>
<dbReference type="Pfam" id="PF02136">
    <property type="entry name" value="NTF2"/>
    <property type="match status" value="1"/>
</dbReference>
<dbReference type="Proteomes" id="UP000694546">
    <property type="component" value="Chromosome 3"/>
</dbReference>
<feature type="compositionally biased region" description="Gly residues" evidence="4">
    <location>
        <begin position="425"/>
        <end position="436"/>
    </location>
</feature>
<dbReference type="GO" id="GO:0005829">
    <property type="term" value="C:cytosol"/>
    <property type="evidence" value="ECO:0007669"/>
    <property type="project" value="TreeGrafter"/>
</dbReference>
<dbReference type="PANTHER" id="PTHR10693">
    <property type="entry name" value="RAS GTPASE-ACTIVATING PROTEIN-BINDING PROTEIN"/>
    <property type="match status" value="1"/>
</dbReference>
<evidence type="ECO:0000256" key="1">
    <source>
        <dbReference type="ARBA" id="ARBA00004210"/>
    </source>
</evidence>
<evidence type="ECO:0000256" key="2">
    <source>
        <dbReference type="ARBA" id="ARBA00022884"/>
    </source>
</evidence>
<feature type="domain" description="NTF2" evidence="6">
    <location>
        <begin position="11"/>
        <end position="133"/>
    </location>
</feature>
<feature type="compositionally biased region" description="Basic and acidic residues" evidence="4">
    <location>
        <begin position="179"/>
        <end position="201"/>
    </location>
</feature>
<dbReference type="InterPro" id="IPR034376">
    <property type="entry name" value="G3BP2_RRM"/>
</dbReference>
<dbReference type="PROSITE" id="PS50102">
    <property type="entry name" value="RRM"/>
    <property type="match status" value="1"/>
</dbReference>